<protein>
    <submittedName>
        <fullName evidence="1">Uncharacterized protein</fullName>
    </submittedName>
</protein>
<organism evidence="1 2">
    <name type="scientific">Canariomyces notabilis</name>
    <dbReference type="NCBI Taxonomy" id="2074819"/>
    <lineage>
        <taxon>Eukaryota</taxon>
        <taxon>Fungi</taxon>
        <taxon>Dikarya</taxon>
        <taxon>Ascomycota</taxon>
        <taxon>Pezizomycotina</taxon>
        <taxon>Sordariomycetes</taxon>
        <taxon>Sordariomycetidae</taxon>
        <taxon>Sordariales</taxon>
        <taxon>Chaetomiaceae</taxon>
        <taxon>Canariomyces</taxon>
    </lineage>
</organism>
<accession>A0AAN6YR97</accession>
<dbReference type="GeneID" id="89939428"/>
<name>A0AAN6YR97_9PEZI</name>
<proteinExistence type="predicted"/>
<dbReference type="Proteomes" id="UP001302812">
    <property type="component" value="Unassembled WGS sequence"/>
</dbReference>
<sequence>MPGLKSLPCQATVHHYTASQNHSVLWSCGRPHAAHAGKCRFNVAGDCTFQALMSLRSLCPPAGTSHHWPLGYPI</sequence>
<comment type="caution">
    <text evidence="1">The sequence shown here is derived from an EMBL/GenBank/DDBJ whole genome shotgun (WGS) entry which is preliminary data.</text>
</comment>
<gene>
    <name evidence="1" type="ORF">N656DRAFT_780027</name>
</gene>
<reference evidence="1" key="2">
    <citation type="submission" date="2023-05" db="EMBL/GenBank/DDBJ databases">
        <authorList>
            <consortium name="Lawrence Berkeley National Laboratory"/>
            <person name="Steindorff A."/>
            <person name="Hensen N."/>
            <person name="Bonometti L."/>
            <person name="Westerberg I."/>
            <person name="Brannstrom I.O."/>
            <person name="Guillou S."/>
            <person name="Cros-Aarteil S."/>
            <person name="Calhoun S."/>
            <person name="Haridas S."/>
            <person name="Kuo A."/>
            <person name="Mondo S."/>
            <person name="Pangilinan J."/>
            <person name="Riley R."/>
            <person name="Labutti K."/>
            <person name="Andreopoulos B."/>
            <person name="Lipzen A."/>
            <person name="Chen C."/>
            <person name="Yanf M."/>
            <person name="Daum C."/>
            <person name="Ng V."/>
            <person name="Clum A."/>
            <person name="Ohm R."/>
            <person name="Martin F."/>
            <person name="Silar P."/>
            <person name="Natvig D."/>
            <person name="Lalanne C."/>
            <person name="Gautier V."/>
            <person name="Ament-Velasquez S.L."/>
            <person name="Kruys A."/>
            <person name="Hutchinson M.I."/>
            <person name="Powell A.J."/>
            <person name="Barry K."/>
            <person name="Miller A.N."/>
            <person name="Grigoriev I.V."/>
            <person name="Debuchy R."/>
            <person name="Gladieux P."/>
            <person name="Thoren M.H."/>
            <person name="Johannesson H."/>
        </authorList>
    </citation>
    <scope>NUCLEOTIDE SEQUENCE</scope>
    <source>
        <strain evidence="1">CBS 508.74</strain>
    </source>
</reference>
<keyword evidence="2" id="KW-1185">Reference proteome</keyword>
<dbReference type="AlphaFoldDB" id="A0AAN6YR97"/>
<dbReference type="RefSeq" id="XP_064669462.1">
    <property type="nucleotide sequence ID" value="XM_064815303.1"/>
</dbReference>
<reference evidence="1" key="1">
    <citation type="journal article" date="2023" name="Mol. Phylogenet. Evol.">
        <title>Genome-scale phylogeny and comparative genomics of the fungal order Sordariales.</title>
        <authorList>
            <person name="Hensen N."/>
            <person name="Bonometti L."/>
            <person name="Westerberg I."/>
            <person name="Brannstrom I.O."/>
            <person name="Guillou S."/>
            <person name="Cros-Aarteil S."/>
            <person name="Calhoun S."/>
            <person name="Haridas S."/>
            <person name="Kuo A."/>
            <person name="Mondo S."/>
            <person name="Pangilinan J."/>
            <person name="Riley R."/>
            <person name="LaButti K."/>
            <person name="Andreopoulos B."/>
            <person name="Lipzen A."/>
            <person name="Chen C."/>
            <person name="Yan M."/>
            <person name="Daum C."/>
            <person name="Ng V."/>
            <person name="Clum A."/>
            <person name="Steindorff A."/>
            <person name="Ohm R.A."/>
            <person name="Martin F."/>
            <person name="Silar P."/>
            <person name="Natvig D.O."/>
            <person name="Lalanne C."/>
            <person name="Gautier V."/>
            <person name="Ament-Velasquez S.L."/>
            <person name="Kruys A."/>
            <person name="Hutchinson M.I."/>
            <person name="Powell A.J."/>
            <person name="Barry K."/>
            <person name="Miller A.N."/>
            <person name="Grigoriev I.V."/>
            <person name="Debuchy R."/>
            <person name="Gladieux P."/>
            <person name="Hiltunen Thoren M."/>
            <person name="Johannesson H."/>
        </authorList>
    </citation>
    <scope>NUCLEOTIDE SEQUENCE</scope>
    <source>
        <strain evidence="1">CBS 508.74</strain>
    </source>
</reference>
<evidence type="ECO:0000313" key="1">
    <source>
        <dbReference type="EMBL" id="KAK4111892.1"/>
    </source>
</evidence>
<dbReference type="EMBL" id="MU853344">
    <property type="protein sequence ID" value="KAK4111892.1"/>
    <property type="molecule type" value="Genomic_DNA"/>
</dbReference>
<evidence type="ECO:0000313" key="2">
    <source>
        <dbReference type="Proteomes" id="UP001302812"/>
    </source>
</evidence>